<evidence type="ECO:0000313" key="4">
    <source>
        <dbReference type="EMBL" id="RFU95547.1"/>
    </source>
</evidence>
<accession>A0A372MID5</accession>
<dbReference type="GO" id="GO:0046872">
    <property type="term" value="F:metal ion binding"/>
    <property type="evidence" value="ECO:0007669"/>
    <property type="project" value="UniProtKB-KW"/>
</dbReference>
<gene>
    <name evidence="4" type="ORF">DYP60_03480</name>
</gene>
<dbReference type="InterPro" id="IPR029052">
    <property type="entry name" value="Metallo-depent_PP-like"/>
</dbReference>
<dbReference type="Pfam" id="PF12850">
    <property type="entry name" value="Metallophos_2"/>
    <property type="match status" value="1"/>
</dbReference>
<evidence type="ECO:0000313" key="5">
    <source>
        <dbReference type="Proteomes" id="UP000264002"/>
    </source>
</evidence>
<dbReference type="SUPFAM" id="SSF56300">
    <property type="entry name" value="Metallo-dependent phosphatases"/>
    <property type="match status" value="1"/>
</dbReference>
<reference evidence="4 5" key="2">
    <citation type="submission" date="2018-09" db="EMBL/GenBank/DDBJ databases">
        <title>Genome of Sphaerochaeta halotolerans strain 4-11.</title>
        <authorList>
            <person name="Nazina T.N."/>
            <person name="Sokolova D.S."/>
        </authorList>
    </citation>
    <scope>NUCLEOTIDE SEQUENCE [LARGE SCALE GENOMIC DNA]</scope>
    <source>
        <strain evidence="4 5">4-11</strain>
    </source>
</reference>
<organism evidence="4 5">
    <name type="scientific">Sphaerochaeta halotolerans</name>
    <dbReference type="NCBI Taxonomy" id="2293840"/>
    <lineage>
        <taxon>Bacteria</taxon>
        <taxon>Pseudomonadati</taxon>
        <taxon>Spirochaetota</taxon>
        <taxon>Spirochaetia</taxon>
        <taxon>Spirochaetales</taxon>
        <taxon>Sphaerochaetaceae</taxon>
        <taxon>Sphaerochaeta</taxon>
    </lineage>
</organism>
<evidence type="ECO:0000259" key="3">
    <source>
        <dbReference type="Pfam" id="PF12850"/>
    </source>
</evidence>
<name>A0A372MID5_9SPIR</name>
<comment type="similarity">
    <text evidence="1 2">Belongs to the metallophosphoesterase superfamily. YfcE family.</text>
</comment>
<dbReference type="OrthoDB" id="9800565at2"/>
<dbReference type="AlphaFoldDB" id="A0A372MID5"/>
<dbReference type="RefSeq" id="WP_117329495.1">
    <property type="nucleotide sequence ID" value="NZ_QUWK01000003.1"/>
</dbReference>
<dbReference type="GO" id="GO:0016787">
    <property type="term" value="F:hydrolase activity"/>
    <property type="evidence" value="ECO:0007669"/>
    <property type="project" value="UniProtKB-UniRule"/>
</dbReference>
<dbReference type="InterPro" id="IPR024654">
    <property type="entry name" value="Calcineurin-like_PHP_lpxH"/>
</dbReference>
<proteinExistence type="inferred from homology"/>
<comment type="caution">
    <text evidence="4">The sequence shown here is derived from an EMBL/GenBank/DDBJ whole genome shotgun (WGS) entry which is preliminary data.</text>
</comment>
<reference evidence="5" key="1">
    <citation type="submission" date="2018-08" db="EMBL/GenBank/DDBJ databases">
        <authorList>
            <person name="Grouzdev D.S."/>
            <person name="Krutkina M.S."/>
        </authorList>
    </citation>
    <scope>NUCLEOTIDE SEQUENCE [LARGE SCALE GENOMIC DNA]</scope>
    <source>
        <strain evidence="5">4-11</strain>
    </source>
</reference>
<feature type="domain" description="Calcineurin-like phosphoesterase" evidence="3">
    <location>
        <begin position="5"/>
        <end position="153"/>
    </location>
</feature>
<dbReference type="Gene3D" id="3.60.21.10">
    <property type="match status" value="1"/>
</dbReference>
<dbReference type="PANTHER" id="PTHR11124">
    <property type="entry name" value="VACUOLAR SORTING PROTEIN VPS29"/>
    <property type="match status" value="1"/>
</dbReference>
<protein>
    <recommendedName>
        <fullName evidence="2">Phosphoesterase</fullName>
        <ecNumber evidence="2">3.1.4.-</ecNumber>
    </recommendedName>
</protein>
<sequence>MSTTLLLASDLHGSLPALSLLEQRAHEYNAGCILIAGDLCPSGHIQFQILLQNTPQLILVRGNCDSSYDFSNAGITLPPLNRTIDWQGRTLFMTHGDRIHSPVGQNLKAGDIFISGHTHVPKLHKSENGVIWVNPGSTTYPRTALGPTYALLDDKGISIRKLREDQPIAGLQYYFLPKADQ</sequence>
<evidence type="ECO:0000256" key="2">
    <source>
        <dbReference type="RuleBase" id="RU362039"/>
    </source>
</evidence>
<dbReference type="EMBL" id="QUWK01000003">
    <property type="protein sequence ID" value="RFU95547.1"/>
    <property type="molecule type" value="Genomic_DNA"/>
</dbReference>
<evidence type="ECO:0000256" key="1">
    <source>
        <dbReference type="ARBA" id="ARBA00008950"/>
    </source>
</evidence>
<keyword evidence="5" id="KW-1185">Reference proteome</keyword>
<dbReference type="NCBIfam" id="TIGR00040">
    <property type="entry name" value="yfcE"/>
    <property type="match status" value="1"/>
</dbReference>
<dbReference type="EC" id="3.1.4.-" evidence="2"/>
<dbReference type="InterPro" id="IPR000979">
    <property type="entry name" value="Phosphodiesterase_MJ0936/Vps29"/>
</dbReference>
<dbReference type="Proteomes" id="UP000264002">
    <property type="component" value="Unassembled WGS sequence"/>
</dbReference>
<keyword evidence="2" id="KW-0479">Metal-binding</keyword>
<comment type="cofactor">
    <cofactor evidence="2">
        <name>a divalent metal cation</name>
        <dbReference type="ChEBI" id="CHEBI:60240"/>
    </cofactor>
</comment>